<accession>A0A1J4J7T4</accession>
<dbReference type="EMBL" id="MLAK01001374">
    <property type="protein sequence ID" value="OHS93723.1"/>
    <property type="molecule type" value="Genomic_DNA"/>
</dbReference>
<proteinExistence type="predicted"/>
<dbReference type="OrthoDB" id="10530082at2759"/>
<dbReference type="GeneID" id="94847652"/>
<reference evidence="2" key="1">
    <citation type="submission" date="2016-10" db="EMBL/GenBank/DDBJ databases">
        <authorList>
            <person name="Benchimol M."/>
            <person name="Almeida L.G."/>
            <person name="Vasconcelos A.T."/>
            <person name="Perreira-Neves A."/>
            <person name="Rosa I.A."/>
            <person name="Tasca T."/>
            <person name="Bogo M.R."/>
            <person name="de Souza W."/>
        </authorList>
    </citation>
    <scope>NUCLEOTIDE SEQUENCE [LARGE SCALE GENOMIC DNA]</scope>
    <source>
        <strain evidence="2">K</strain>
    </source>
</reference>
<keyword evidence="1" id="KW-0732">Signal</keyword>
<feature type="chain" id="PRO_5012746381" evidence="1">
    <location>
        <begin position="17"/>
        <end position="275"/>
    </location>
</feature>
<comment type="caution">
    <text evidence="2">The sequence shown here is derived from an EMBL/GenBank/DDBJ whole genome shotgun (WGS) entry which is preliminary data.</text>
</comment>
<sequence>MSALAIVGGVIMAVKAGVEIASAFKTTCQTSVIGTVTPQGFNNFYGYSSIANKSIAATSMGTYLERMLDRIEITTHDELKKNKEDLLAELKEIKDFESYDWGDCSNLVNTVEYNEKHGVIYFYIYQFSPFMHPSNGKAVNILTLQMMARVDMPKSYMIVNKVKTNLFKVQSANEIQYLPSEGIALKNVIESIAICFAPAALGIVTLPPSFMTIMNDFAMKELSNKTSYPNVTADQQKVYDQQFKEAAARQKEWDEETRKGLDDLSGLIQKFSGSA</sequence>
<dbReference type="Proteomes" id="UP000179807">
    <property type="component" value="Unassembled WGS sequence"/>
</dbReference>
<evidence type="ECO:0000256" key="1">
    <source>
        <dbReference type="SAM" id="SignalP"/>
    </source>
</evidence>
<evidence type="ECO:0000313" key="2">
    <source>
        <dbReference type="EMBL" id="OHS93723.1"/>
    </source>
</evidence>
<dbReference type="AlphaFoldDB" id="A0A1J4J7T4"/>
<keyword evidence="3" id="KW-1185">Reference proteome</keyword>
<feature type="signal peptide" evidence="1">
    <location>
        <begin position="1"/>
        <end position="16"/>
    </location>
</feature>
<organism evidence="2 3">
    <name type="scientific">Tritrichomonas foetus</name>
    <dbReference type="NCBI Taxonomy" id="1144522"/>
    <lineage>
        <taxon>Eukaryota</taxon>
        <taxon>Metamonada</taxon>
        <taxon>Parabasalia</taxon>
        <taxon>Tritrichomonadida</taxon>
        <taxon>Tritrichomonadidae</taxon>
        <taxon>Tritrichomonas</taxon>
    </lineage>
</organism>
<gene>
    <name evidence="2" type="ORF">TRFO_39991</name>
</gene>
<dbReference type="RefSeq" id="XP_068346860.1">
    <property type="nucleotide sequence ID" value="XM_068512948.1"/>
</dbReference>
<protein>
    <submittedName>
        <fullName evidence="2">Uncharacterized protein</fullName>
    </submittedName>
</protein>
<dbReference type="VEuPathDB" id="TrichDB:TRFO_39991"/>
<evidence type="ECO:0000313" key="3">
    <source>
        <dbReference type="Proteomes" id="UP000179807"/>
    </source>
</evidence>
<name>A0A1J4J7T4_9EUKA</name>